<protein>
    <recommendedName>
        <fullName evidence="5">Alpha/beta-hydrolase catalytic domain-containing protein</fullName>
    </recommendedName>
</protein>
<dbReference type="Pfam" id="PF15420">
    <property type="entry name" value="Abhydrolase_9_N"/>
    <property type="match status" value="1"/>
</dbReference>
<dbReference type="Pfam" id="PF10081">
    <property type="entry name" value="Abhydrolase_9"/>
    <property type="match status" value="1"/>
</dbReference>
<evidence type="ECO:0000313" key="3">
    <source>
        <dbReference type="EMBL" id="GGO47748.1"/>
    </source>
</evidence>
<reference evidence="4" key="1">
    <citation type="journal article" date="2019" name="Int. J. Syst. Evol. Microbiol.">
        <title>The Global Catalogue of Microorganisms (GCM) 10K type strain sequencing project: providing services to taxonomists for standard genome sequencing and annotation.</title>
        <authorList>
            <consortium name="The Broad Institute Genomics Platform"/>
            <consortium name="The Broad Institute Genome Sequencing Center for Infectious Disease"/>
            <person name="Wu L."/>
            <person name="Ma J."/>
        </authorList>
    </citation>
    <scope>NUCLEOTIDE SEQUENCE [LARGE SCALE GENOMIC DNA]</scope>
    <source>
        <strain evidence="4">CGMCC 1.7064</strain>
    </source>
</reference>
<organism evidence="3 4">
    <name type="scientific">Citricoccus zhacaiensis</name>
    <dbReference type="NCBI Taxonomy" id="489142"/>
    <lineage>
        <taxon>Bacteria</taxon>
        <taxon>Bacillati</taxon>
        <taxon>Actinomycetota</taxon>
        <taxon>Actinomycetes</taxon>
        <taxon>Micrococcales</taxon>
        <taxon>Micrococcaceae</taxon>
        <taxon>Citricoccus</taxon>
    </lineage>
</organism>
<dbReference type="Proteomes" id="UP000642509">
    <property type="component" value="Unassembled WGS sequence"/>
</dbReference>
<accession>A0ABQ2MA26</accession>
<evidence type="ECO:0000313" key="4">
    <source>
        <dbReference type="Proteomes" id="UP000642509"/>
    </source>
</evidence>
<feature type="domain" description="Alpha/beta-hydrolase catalytic" evidence="1">
    <location>
        <begin position="292"/>
        <end position="578"/>
    </location>
</feature>
<proteinExistence type="predicted"/>
<gene>
    <name evidence="3" type="ORF">GCM10010977_25770</name>
</gene>
<keyword evidence="4" id="KW-1185">Reference proteome</keyword>
<evidence type="ECO:0000259" key="2">
    <source>
        <dbReference type="Pfam" id="PF15420"/>
    </source>
</evidence>
<evidence type="ECO:0008006" key="5">
    <source>
        <dbReference type="Google" id="ProtNLM"/>
    </source>
</evidence>
<evidence type="ECO:0000259" key="1">
    <source>
        <dbReference type="Pfam" id="PF10081"/>
    </source>
</evidence>
<feature type="domain" description="Alpha/beta-hydrolase N-terminal" evidence="2">
    <location>
        <begin position="63"/>
        <end position="275"/>
    </location>
</feature>
<dbReference type="EMBL" id="BMLQ01000007">
    <property type="protein sequence ID" value="GGO47748.1"/>
    <property type="molecule type" value="Genomic_DNA"/>
</dbReference>
<dbReference type="InterPro" id="IPR027787">
    <property type="entry name" value="Alpha/beta-hydrolase_catalytic"/>
</dbReference>
<sequence>MDPAADPAADAVAIEGVMRTILPDRGAEHRTDGPGRAGIMGGMRFKPDAAGLVGAHVMSWVSLSPSFIPRTWWMTAVNTGISQTFGYVVGAAGTAAARAVGRQLGIEIRIDEEKARPAIETLPWLMFGISGLSWLRNLRAQTEIAGLMETRPIRSREHMVGVVGGLALTAGLVSVGRGINAIATHLSSALKPVMPAPVAAAIGAGATATGTALVLDKVVYRRLLEWLSKAAQETNAKLLPGRVPPVEPERSGSAASYEAWSTLGAKGQAVVSDGPRAVDIEEATGKPALTPIRAYAGWREGRDLEETAAAVVAELHRTGGFDREVLLVLTSTGTGWLQEWSASSVEFLTGGNCALASMQYTYLPSGVAFFADRISPVLAASTLLAAIEAELEQRPVERRPKLLVGGESLGALGGTKAFEGLEDMIGRVDGAVWSGLPRFTEFWESLVPFRRRGTPEIAPVIDDGRHVRFATRPEDLVTDVTGVPYGAWDSPRIVVAQHASDPVVWWSPDLLWRKPDWAKEKAGSDVSRSLQWQPWVTFWQVASDMPQSVSVPGGHGHRYVEDMLQYWAAVLGQDPLTDYSTIAQAIRRTIVPNFA</sequence>
<name>A0ABQ2MA26_9MICC</name>
<dbReference type="InterPro" id="IPR027788">
    <property type="entry name" value="Alpha/beta-hydrolase_N_dom"/>
</dbReference>
<comment type="caution">
    <text evidence="3">The sequence shown here is derived from an EMBL/GenBank/DDBJ whole genome shotgun (WGS) entry which is preliminary data.</text>
</comment>